<evidence type="ECO:0000256" key="4">
    <source>
        <dbReference type="ARBA" id="ARBA00022448"/>
    </source>
</evidence>
<feature type="transmembrane region" description="Helical" evidence="13">
    <location>
        <begin position="60"/>
        <end position="81"/>
    </location>
</feature>
<feature type="transmembrane region" description="Helical" evidence="13">
    <location>
        <begin position="185"/>
        <end position="209"/>
    </location>
</feature>
<keyword evidence="5" id="KW-1003">Cell membrane</keyword>
<keyword evidence="10 13" id="KW-0472">Membrane</keyword>
<proteinExistence type="inferred from homology"/>
<name>A0ABU6Z581_9FABA</name>
<gene>
    <name evidence="15" type="ORF">PIB30_118399</name>
</gene>
<keyword evidence="9 13" id="KW-1133">Transmembrane helix</keyword>
<comment type="function">
    <text evidence="12">Carrier protein involved in proton-driven auxin influx. Mediates the formation of auxin gradient from developing leaves (site of auxin biosynthesis) to tips by contributing to the loading of auxin in vascular tissues and facilitating acropetal (base to tip) auxin transport within inner tissues of the root apex, and basipetal (tip to base) auxin transport within outer tissues of the root apex. May be involved in lateral roots and nodules formation.</text>
</comment>
<evidence type="ECO:0000256" key="11">
    <source>
        <dbReference type="ARBA" id="ARBA00023294"/>
    </source>
</evidence>
<evidence type="ECO:0000256" key="7">
    <source>
        <dbReference type="ARBA" id="ARBA00022847"/>
    </source>
</evidence>
<dbReference type="InterPro" id="IPR013057">
    <property type="entry name" value="AA_transpt_TM"/>
</dbReference>
<evidence type="ECO:0000256" key="9">
    <source>
        <dbReference type="ARBA" id="ARBA00022989"/>
    </source>
</evidence>
<evidence type="ECO:0000256" key="12">
    <source>
        <dbReference type="ARBA" id="ARBA00045588"/>
    </source>
</evidence>
<keyword evidence="16" id="KW-1185">Reference proteome</keyword>
<evidence type="ECO:0000256" key="10">
    <source>
        <dbReference type="ARBA" id="ARBA00023136"/>
    </source>
</evidence>
<keyword evidence="4" id="KW-0813">Transport</keyword>
<evidence type="ECO:0000256" key="2">
    <source>
        <dbReference type="ARBA" id="ARBA00004236"/>
    </source>
</evidence>
<evidence type="ECO:0000313" key="16">
    <source>
        <dbReference type="Proteomes" id="UP001341840"/>
    </source>
</evidence>
<evidence type="ECO:0000256" key="6">
    <source>
        <dbReference type="ARBA" id="ARBA00022692"/>
    </source>
</evidence>
<evidence type="ECO:0000256" key="8">
    <source>
        <dbReference type="ARBA" id="ARBA00022970"/>
    </source>
</evidence>
<feature type="transmembrane region" description="Helical" evidence="13">
    <location>
        <begin position="32"/>
        <end position="53"/>
    </location>
</feature>
<sequence length="367" mass="39672">MGLAAAATASSDDDDNNTPLLLSHPIKRTGTVWTAVAHIVTGVIGSGVLSLAWSIGQLGWIAGPFSILIIASFTLISSFLLSNTYRSPHPQFGPRRSASYLDAVHSHLGLKNGRLSGLLVNISLYGFGIAYVITSAISIRTILVSICYHTKGNEEVACEFVDAYYMLIFGAIQVVLSQIPNFHNIEWLSVAAAIMSFAYSFIGMALSIVQIKEKGYAEGSIEGISSRNGTEKFWLVVQALGDISYSYPFSTILLEIQDTLKSPPPENQTMKKASLISVVITTFFYLGCGGAGYAAFGNDTPGNLLTGFGSSKYYWIVDFANACIVVHLVGAYQVHKSSSSSSSAKPFFILRGVGYMDQRRHCVMSMY</sequence>
<dbReference type="Pfam" id="PF01490">
    <property type="entry name" value="Aa_trans"/>
    <property type="match status" value="1"/>
</dbReference>
<feature type="transmembrane region" description="Helical" evidence="13">
    <location>
        <begin position="273"/>
        <end position="293"/>
    </location>
</feature>
<evidence type="ECO:0000256" key="5">
    <source>
        <dbReference type="ARBA" id="ARBA00022475"/>
    </source>
</evidence>
<keyword evidence="8" id="KW-0029">Amino-acid transport</keyword>
<dbReference type="EMBL" id="JASCZI010271866">
    <property type="protein sequence ID" value="MED6215948.1"/>
    <property type="molecule type" value="Genomic_DNA"/>
</dbReference>
<protein>
    <recommendedName>
        <fullName evidence="14">Amino acid transporter transmembrane domain-containing protein</fullName>
    </recommendedName>
</protein>
<evidence type="ECO:0000256" key="3">
    <source>
        <dbReference type="ARBA" id="ARBA00005590"/>
    </source>
</evidence>
<comment type="similarity">
    <text evidence="3">Belongs to the amino acid/polyamine transporter 2 family. Amino acid/auxin permease (AAAP) (TC 2.A.18.1) subfamily.</text>
</comment>
<accession>A0ABU6Z581</accession>
<dbReference type="PANTHER" id="PTHR48017">
    <property type="entry name" value="OS05G0424000 PROTEIN-RELATED"/>
    <property type="match status" value="1"/>
</dbReference>
<feature type="transmembrane region" description="Helical" evidence="13">
    <location>
        <begin position="313"/>
        <end position="332"/>
    </location>
</feature>
<feature type="transmembrane region" description="Helical" evidence="13">
    <location>
        <begin position="160"/>
        <end position="179"/>
    </location>
</feature>
<feature type="transmembrane region" description="Helical" evidence="13">
    <location>
        <begin position="122"/>
        <end position="148"/>
    </location>
</feature>
<feature type="domain" description="Amino acid transporter transmembrane" evidence="14">
    <location>
        <begin position="28"/>
        <end position="334"/>
    </location>
</feature>
<reference evidence="15 16" key="1">
    <citation type="journal article" date="2023" name="Plants (Basel)">
        <title>Bridging the Gap: Combining Genomics and Transcriptomics Approaches to Understand Stylosanthes scabra, an Orphan Legume from the Brazilian Caatinga.</title>
        <authorList>
            <person name="Ferreira-Neto J.R.C."/>
            <person name="da Silva M.D."/>
            <person name="Binneck E."/>
            <person name="de Melo N.F."/>
            <person name="da Silva R.H."/>
            <person name="de Melo A.L.T.M."/>
            <person name="Pandolfi V."/>
            <person name="Bustamante F.O."/>
            <person name="Brasileiro-Vidal A.C."/>
            <person name="Benko-Iseppon A.M."/>
        </authorList>
    </citation>
    <scope>NUCLEOTIDE SEQUENCE [LARGE SCALE GENOMIC DNA]</scope>
    <source>
        <tissue evidence="15">Leaves</tissue>
    </source>
</reference>
<dbReference type="Proteomes" id="UP001341840">
    <property type="component" value="Unassembled WGS sequence"/>
</dbReference>
<keyword evidence="7" id="KW-0769">Symport</keyword>
<keyword evidence="6 13" id="KW-0812">Transmembrane</keyword>
<comment type="subcellular location">
    <subcellularLocation>
        <location evidence="2">Cell membrane</location>
    </subcellularLocation>
    <subcellularLocation>
        <location evidence="1">Endomembrane system</location>
        <topology evidence="1">Multi-pass membrane protein</topology>
    </subcellularLocation>
</comment>
<evidence type="ECO:0000259" key="14">
    <source>
        <dbReference type="Pfam" id="PF01490"/>
    </source>
</evidence>
<comment type="caution">
    <text evidence="15">The sequence shown here is derived from an EMBL/GenBank/DDBJ whole genome shotgun (WGS) entry which is preliminary data.</text>
</comment>
<evidence type="ECO:0000256" key="13">
    <source>
        <dbReference type="SAM" id="Phobius"/>
    </source>
</evidence>
<evidence type="ECO:0000313" key="15">
    <source>
        <dbReference type="EMBL" id="MED6215948.1"/>
    </source>
</evidence>
<keyword evidence="11" id="KW-0927">Auxin signaling pathway</keyword>
<organism evidence="15 16">
    <name type="scientific">Stylosanthes scabra</name>
    <dbReference type="NCBI Taxonomy" id="79078"/>
    <lineage>
        <taxon>Eukaryota</taxon>
        <taxon>Viridiplantae</taxon>
        <taxon>Streptophyta</taxon>
        <taxon>Embryophyta</taxon>
        <taxon>Tracheophyta</taxon>
        <taxon>Spermatophyta</taxon>
        <taxon>Magnoliopsida</taxon>
        <taxon>eudicotyledons</taxon>
        <taxon>Gunneridae</taxon>
        <taxon>Pentapetalae</taxon>
        <taxon>rosids</taxon>
        <taxon>fabids</taxon>
        <taxon>Fabales</taxon>
        <taxon>Fabaceae</taxon>
        <taxon>Papilionoideae</taxon>
        <taxon>50 kb inversion clade</taxon>
        <taxon>dalbergioids sensu lato</taxon>
        <taxon>Dalbergieae</taxon>
        <taxon>Pterocarpus clade</taxon>
        <taxon>Stylosanthes</taxon>
    </lineage>
</organism>
<evidence type="ECO:0000256" key="1">
    <source>
        <dbReference type="ARBA" id="ARBA00004127"/>
    </source>
</evidence>